<dbReference type="SUPFAM" id="SSF56112">
    <property type="entry name" value="Protein kinase-like (PK-like)"/>
    <property type="match status" value="1"/>
</dbReference>
<dbReference type="GO" id="GO:0004672">
    <property type="term" value="F:protein kinase activity"/>
    <property type="evidence" value="ECO:0007669"/>
    <property type="project" value="InterPro"/>
</dbReference>
<dbReference type="AlphaFoldDB" id="A0A926USJ0"/>
<reference evidence="3" key="2">
    <citation type="submission" date="2020-08" db="EMBL/GenBank/DDBJ databases">
        <authorList>
            <person name="Chen M."/>
            <person name="Teng W."/>
            <person name="Zhao L."/>
            <person name="Hu C."/>
            <person name="Zhou Y."/>
            <person name="Han B."/>
            <person name="Song L."/>
            <person name="Shu W."/>
        </authorList>
    </citation>
    <scope>NUCLEOTIDE SEQUENCE</scope>
    <source>
        <strain evidence="3">FACHB-1277</strain>
    </source>
</reference>
<dbReference type="EMBL" id="JACJPY010000026">
    <property type="protein sequence ID" value="MBD2150461.1"/>
    <property type="molecule type" value="Genomic_DNA"/>
</dbReference>
<feature type="compositionally biased region" description="Polar residues" evidence="1">
    <location>
        <begin position="476"/>
        <end position="487"/>
    </location>
</feature>
<protein>
    <recommendedName>
        <fullName evidence="2">Protein kinase domain-containing protein</fullName>
    </recommendedName>
</protein>
<organism evidence="3 4">
    <name type="scientific">Pseudanabaena cinerea FACHB-1277</name>
    <dbReference type="NCBI Taxonomy" id="2949581"/>
    <lineage>
        <taxon>Bacteria</taxon>
        <taxon>Bacillati</taxon>
        <taxon>Cyanobacteriota</taxon>
        <taxon>Cyanophyceae</taxon>
        <taxon>Pseudanabaenales</taxon>
        <taxon>Pseudanabaenaceae</taxon>
        <taxon>Pseudanabaena</taxon>
        <taxon>Pseudanabaena cinerea</taxon>
    </lineage>
</organism>
<feature type="region of interest" description="Disordered" evidence="1">
    <location>
        <begin position="472"/>
        <end position="492"/>
    </location>
</feature>
<dbReference type="InterPro" id="IPR044060">
    <property type="entry name" value="Bacterial_rp_domain"/>
</dbReference>
<proteinExistence type="predicted"/>
<dbReference type="Pfam" id="PF18998">
    <property type="entry name" value="Flg_new_2"/>
    <property type="match status" value="1"/>
</dbReference>
<sequence length="528" mass="59108">MQNQIKIGQTIAGKYELIKALKETHLYQWIGAVNLKTQKAHTIQVLLNECQKGQIKEVFDYFDALKNIRREGIIPPEQVISNNDLPLIIYPESFGITLDLSKDIDLDLTLKYLSEASELLHIVNNKKLIHGQINPKSFILKDNKVYLSGFGYAPFLMQGNENAIKDCGDFLPPEITDANSAQKSKDTIDTYAFAKTIAYWFPNICTSAWYLQATNPDRNQRFKRMRNLFEELKKALTDAFANSTEINDNANLSEVIETEIKLEPQTSGGIIPKHILEIELDPPEAGRVEGGGKYAEGRQVNVKAIALPDWEFIGWDGDIVQSNNSLDLVIEKSLKITARYKKIPKLRGSIQIEIYPSEAQEFVRVSGAGDHPLGTSVEINAWSISDKWRFSRWKGDINVAKTPFTIALTSDIRVVAEFAIAPDLTKPKPSPKKLGNAFGQILSEETARISSSDLDMGNMDNTDTQCVNNEIPEVPQNKSNADEQTMQKQKKLGSAFINSQVEEEKLIQPDVKQSTKKTIVGSAFGESK</sequence>
<evidence type="ECO:0000259" key="2">
    <source>
        <dbReference type="PROSITE" id="PS50011"/>
    </source>
</evidence>
<dbReference type="Proteomes" id="UP000631421">
    <property type="component" value="Unassembled WGS sequence"/>
</dbReference>
<gene>
    <name evidence="3" type="ORF">H6F44_10065</name>
</gene>
<evidence type="ECO:0000313" key="4">
    <source>
        <dbReference type="Proteomes" id="UP000631421"/>
    </source>
</evidence>
<name>A0A926USJ0_9CYAN</name>
<feature type="domain" description="Protein kinase" evidence="2">
    <location>
        <begin position="1"/>
        <end position="277"/>
    </location>
</feature>
<evidence type="ECO:0000256" key="1">
    <source>
        <dbReference type="SAM" id="MobiDB-lite"/>
    </source>
</evidence>
<dbReference type="InterPro" id="IPR011009">
    <property type="entry name" value="Kinase-like_dom_sf"/>
</dbReference>
<dbReference type="Gene3D" id="1.10.510.10">
    <property type="entry name" value="Transferase(Phosphotransferase) domain 1"/>
    <property type="match status" value="1"/>
</dbReference>
<keyword evidence="4" id="KW-1185">Reference proteome</keyword>
<dbReference type="PROSITE" id="PS50011">
    <property type="entry name" value="PROTEIN_KINASE_DOM"/>
    <property type="match status" value="1"/>
</dbReference>
<reference evidence="3" key="1">
    <citation type="journal article" date="2015" name="ISME J.">
        <title>Draft Genome Sequence of Streptomyces incarnatus NRRL8089, which Produces the Nucleoside Antibiotic Sinefungin.</title>
        <authorList>
            <person name="Oshima K."/>
            <person name="Hattori M."/>
            <person name="Shimizu H."/>
            <person name="Fukuda K."/>
            <person name="Nemoto M."/>
            <person name="Inagaki K."/>
            <person name="Tamura T."/>
        </authorList>
    </citation>
    <scope>NUCLEOTIDE SEQUENCE</scope>
    <source>
        <strain evidence="3">FACHB-1277</strain>
    </source>
</reference>
<dbReference type="InterPro" id="IPR000719">
    <property type="entry name" value="Prot_kinase_dom"/>
</dbReference>
<evidence type="ECO:0000313" key="3">
    <source>
        <dbReference type="EMBL" id="MBD2150461.1"/>
    </source>
</evidence>
<comment type="caution">
    <text evidence="3">The sequence shown here is derived from an EMBL/GenBank/DDBJ whole genome shotgun (WGS) entry which is preliminary data.</text>
</comment>
<accession>A0A926USJ0</accession>
<feature type="region of interest" description="Disordered" evidence="1">
    <location>
        <begin position="508"/>
        <end position="528"/>
    </location>
</feature>
<dbReference type="GO" id="GO:0005524">
    <property type="term" value="F:ATP binding"/>
    <property type="evidence" value="ECO:0007669"/>
    <property type="project" value="InterPro"/>
</dbReference>
<dbReference type="RefSeq" id="WP_190350824.1">
    <property type="nucleotide sequence ID" value="NZ_JACJPY010000026.1"/>
</dbReference>